<proteinExistence type="predicted"/>
<sequence length="155" mass="17322">MDKTVETAIVAASPGDCYNIAIDFERYSEWAGDIKSVEVLERDELNRGKRVSFRAAAFGRSAAYTLIYSYGDSDLPTITWSQEKADLTSKLDGRYLFTPTKDGMTEVSYSLEVDLLVPIPGFVKRRAEAKIVHSALKDLKTRVEAKTNHDGANRH</sequence>
<dbReference type="PANTHER" id="PTHR39683">
    <property type="entry name" value="CONSERVED PROTEIN TB16.3"/>
    <property type="match status" value="1"/>
</dbReference>
<dbReference type="Proteomes" id="UP000032360">
    <property type="component" value="Unassembled WGS sequence"/>
</dbReference>
<accession>A0A0D8HHA0</accession>
<dbReference type="SUPFAM" id="SSF55961">
    <property type="entry name" value="Bet v1-like"/>
    <property type="match status" value="1"/>
</dbReference>
<gene>
    <name evidence="2" type="ORF">AXFE_19470</name>
</gene>
<dbReference type="PANTHER" id="PTHR39683:SF4">
    <property type="entry name" value="COENZYME Q-BINDING PROTEIN COQ10 START DOMAIN-CONTAINING PROTEIN"/>
    <property type="match status" value="1"/>
</dbReference>
<comment type="caution">
    <text evidence="2">The sequence shown here is derived from an EMBL/GenBank/DDBJ whole genome shotgun (WGS) entry which is preliminary data.</text>
</comment>
<evidence type="ECO:0000313" key="2">
    <source>
        <dbReference type="EMBL" id="KJF17234.1"/>
    </source>
</evidence>
<keyword evidence="3" id="KW-1185">Reference proteome</keyword>
<dbReference type="RefSeq" id="WP_052605597.1">
    <property type="nucleotide sequence ID" value="NZ_JXYS01000061.1"/>
</dbReference>
<dbReference type="STRING" id="1280514.AXFE_19470"/>
<name>A0A0D8HHA0_9ACTN</name>
<dbReference type="InterPro" id="IPR005031">
    <property type="entry name" value="COQ10_START"/>
</dbReference>
<dbReference type="InterPro" id="IPR023393">
    <property type="entry name" value="START-like_dom_sf"/>
</dbReference>
<dbReference type="Pfam" id="PF03364">
    <property type="entry name" value="Polyketide_cyc"/>
    <property type="match status" value="1"/>
</dbReference>
<protein>
    <submittedName>
        <fullName evidence="2">Polyketide cyclase / dehydrase and lipid transport</fullName>
    </submittedName>
</protein>
<feature type="domain" description="Coenzyme Q-binding protein COQ10 START" evidence="1">
    <location>
        <begin position="10"/>
        <end position="139"/>
    </location>
</feature>
<dbReference type="AlphaFoldDB" id="A0A0D8HHA0"/>
<evidence type="ECO:0000259" key="1">
    <source>
        <dbReference type="Pfam" id="PF03364"/>
    </source>
</evidence>
<organism evidence="2 3">
    <name type="scientific">Acidithrix ferrooxidans</name>
    <dbReference type="NCBI Taxonomy" id="1280514"/>
    <lineage>
        <taxon>Bacteria</taxon>
        <taxon>Bacillati</taxon>
        <taxon>Actinomycetota</taxon>
        <taxon>Acidimicrobiia</taxon>
        <taxon>Acidimicrobiales</taxon>
        <taxon>Acidimicrobiaceae</taxon>
        <taxon>Acidithrix</taxon>
    </lineage>
</organism>
<dbReference type="OrthoDB" id="5243015at2"/>
<evidence type="ECO:0000313" key="3">
    <source>
        <dbReference type="Proteomes" id="UP000032360"/>
    </source>
</evidence>
<dbReference type="EMBL" id="JXYS01000061">
    <property type="protein sequence ID" value="KJF17234.1"/>
    <property type="molecule type" value="Genomic_DNA"/>
</dbReference>
<reference evidence="2 3" key="1">
    <citation type="submission" date="2015-01" db="EMBL/GenBank/DDBJ databases">
        <title>Draft genome of the acidophilic iron oxidizer Acidithrix ferrooxidans strain Py-F3.</title>
        <authorList>
            <person name="Poehlein A."/>
            <person name="Eisen S."/>
            <person name="Schloemann M."/>
            <person name="Johnson B.D."/>
            <person name="Daniel R."/>
            <person name="Muehling M."/>
        </authorList>
    </citation>
    <scope>NUCLEOTIDE SEQUENCE [LARGE SCALE GENOMIC DNA]</scope>
    <source>
        <strain evidence="2 3">Py-F3</strain>
    </source>
</reference>
<dbReference type="Gene3D" id="3.30.530.20">
    <property type="match status" value="1"/>
</dbReference>